<sequence>MHNVEGDKNYKAYLSPQYFDARLTQLGWQQFHPGDCRLLLQLFKNKNLFFINRCVSVSGFLIFCVFVSKYEYEDEALRHKHCNDSSCGRAYCFDGNFSRCSKGRRWWRRRRWWKGWRWRRW</sequence>
<gene>
    <name evidence="1" type="ORF">MANES_07G047501v8</name>
</gene>
<organism evidence="1 2">
    <name type="scientific">Manihot esculenta</name>
    <name type="common">Cassava</name>
    <name type="synonym">Jatropha manihot</name>
    <dbReference type="NCBI Taxonomy" id="3983"/>
    <lineage>
        <taxon>Eukaryota</taxon>
        <taxon>Viridiplantae</taxon>
        <taxon>Streptophyta</taxon>
        <taxon>Embryophyta</taxon>
        <taxon>Tracheophyta</taxon>
        <taxon>Spermatophyta</taxon>
        <taxon>Magnoliopsida</taxon>
        <taxon>eudicotyledons</taxon>
        <taxon>Gunneridae</taxon>
        <taxon>Pentapetalae</taxon>
        <taxon>rosids</taxon>
        <taxon>fabids</taxon>
        <taxon>Malpighiales</taxon>
        <taxon>Euphorbiaceae</taxon>
        <taxon>Crotonoideae</taxon>
        <taxon>Manihoteae</taxon>
        <taxon>Manihot</taxon>
    </lineage>
</organism>
<dbReference type="EMBL" id="CM004393">
    <property type="protein sequence ID" value="OAY45345.2"/>
    <property type="molecule type" value="Genomic_DNA"/>
</dbReference>
<protein>
    <submittedName>
        <fullName evidence="1">Uncharacterized protein</fullName>
    </submittedName>
</protein>
<reference evidence="2" key="1">
    <citation type="journal article" date="2016" name="Nat. Biotechnol.">
        <title>Sequencing wild and cultivated cassava and related species reveals extensive interspecific hybridization and genetic diversity.</title>
        <authorList>
            <person name="Bredeson J.V."/>
            <person name="Lyons J.B."/>
            <person name="Prochnik S.E."/>
            <person name="Wu G.A."/>
            <person name="Ha C.M."/>
            <person name="Edsinger-Gonzales E."/>
            <person name="Grimwood J."/>
            <person name="Schmutz J."/>
            <person name="Rabbi I.Y."/>
            <person name="Egesi C."/>
            <person name="Nauluvula P."/>
            <person name="Lebot V."/>
            <person name="Ndunguru J."/>
            <person name="Mkamilo G."/>
            <person name="Bart R.S."/>
            <person name="Setter T.L."/>
            <person name="Gleadow R.M."/>
            <person name="Kulakow P."/>
            <person name="Ferguson M.E."/>
            <person name="Rounsley S."/>
            <person name="Rokhsar D.S."/>
        </authorList>
    </citation>
    <scope>NUCLEOTIDE SEQUENCE [LARGE SCALE GENOMIC DNA]</scope>
    <source>
        <strain evidence="2">cv. AM560-2</strain>
    </source>
</reference>
<keyword evidence="2" id="KW-1185">Reference proteome</keyword>
<evidence type="ECO:0000313" key="2">
    <source>
        <dbReference type="Proteomes" id="UP000091857"/>
    </source>
</evidence>
<proteinExistence type="predicted"/>
<name>A0ACC8DCF8_MANES</name>
<evidence type="ECO:0000313" key="1">
    <source>
        <dbReference type="EMBL" id="OAY45345.2"/>
    </source>
</evidence>
<accession>A0ACC8DCF8</accession>
<dbReference type="Proteomes" id="UP000091857">
    <property type="component" value="Chromosome 7"/>
</dbReference>
<comment type="caution">
    <text evidence="1">The sequence shown here is derived from an EMBL/GenBank/DDBJ whole genome shotgun (WGS) entry which is preliminary data.</text>
</comment>